<protein>
    <submittedName>
        <fullName evidence="1">Peptidase M48, Ste24p</fullName>
    </submittedName>
</protein>
<gene>
    <name evidence="1" type="ORF">B1A_12043</name>
</gene>
<dbReference type="EMBL" id="AUZX01008696">
    <property type="protein sequence ID" value="EQD54800.1"/>
    <property type="molecule type" value="Genomic_DNA"/>
</dbReference>
<proteinExistence type="predicted"/>
<reference evidence="1" key="2">
    <citation type="journal article" date="2014" name="ISME J.">
        <title>Microbial stratification in low pH oxic and suboxic macroscopic growths along an acid mine drainage.</title>
        <authorList>
            <person name="Mendez-Garcia C."/>
            <person name="Mesa V."/>
            <person name="Sprenger R.R."/>
            <person name="Richter M."/>
            <person name="Diez M.S."/>
            <person name="Solano J."/>
            <person name="Bargiela R."/>
            <person name="Golyshina O.V."/>
            <person name="Manteca A."/>
            <person name="Ramos J.L."/>
            <person name="Gallego J.R."/>
            <person name="Llorente I."/>
            <person name="Martins Dos Santos V.A."/>
            <person name="Jensen O.N."/>
            <person name="Pelaez A.I."/>
            <person name="Sanchez J."/>
            <person name="Ferrer M."/>
        </authorList>
    </citation>
    <scope>NUCLEOTIDE SEQUENCE</scope>
</reference>
<reference evidence="1" key="1">
    <citation type="submission" date="2013-08" db="EMBL/GenBank/DDBJ databases">
        <authorList>
            <person name="Mendez C."/>
            <person name="Richter M."/>
            <person name="Ferrer M."/>
            <person name="Sanchez J."/>
        </authorList>
    </citation>
    <scope>NUCLEOTIDE SEQUENCE</scope>
</reference>
<dbReference type="AlphaFoldDB" id="T1BLF5"/>
<name>T1BLF5_9ZZZZ</name>
<comment type="caution">
    <text evidence="1">The sequence shown here is derived from an EMBL/GenBank/DDBJ whole genome shotgun (WGS) entry which is preliminary data.</text>
</comment>
<accession>T1BLF5</accession>
<organism evidence="1">
    <name type="scientific">mine drainage metagenome</name>
    <dbReference type="NCBI Taxonomy" id="410659"/>
    <lineage>
        <taxon>unclassified sequences</taxon>
        <taxon>metagenomes</taxon>
        <taxon>ecological metagenomes</taxon>
    </lineage>
</organism>
<sequence length="120" mass="13740">MILGVNRMRESYADMNSAETIPGASLNLQTALAKIEASQPHYMGMKSSRSRHNSPSSMLMFSEGTSSQSYTPHMILLNQWRGQKITIKDHILSNHPHPARRVQKLEEYRKKIIINEKFIT</sequence>
<evidence type="ECO:0000313" key="1">
    <source>
        <dbReference type="EMBL" id="EQD54800.1"/>
    </source>
</evidence>